<feature type="domain" description="Alpha-2-macroglobulin" evidence="3">
    <location>
        <begin position="1146"/>
        <end position="1236"/>
    </location>
</feature>
<dbReference type="PANTHER" id="PTHR40094">
    <property type="entry name" value="ALPHA-2-MACROGLOBULIN HOMOLOG"/>
    <property type="match status" value="1"/>
</dbReference>
<dbReference type="Pfam" id="PF00207">
    <property type="entry name" value="A2M"/>
    <property type="match status" value="1"/>
</dbReference>
<comment type="similarity">
    <text evidence="1">Belongs to the protease inhibitor I39 (alpha-2-macroglobulin) family. Bacterial alpha-2-macroglobulin subfamily.</text>
</comment>
<dbReference type="Pfam" id="PF17973">
    <property type="entry name" value="bMG10"/>
    <property type="match status" value="1"/>
</dbReference>
<dbReference type="Proteomes" id="UP000260983">
    <property type="component" value="Unassembled WGS sequence"/>
</dbReference>
<dbReference type="InterPro" id="IPR008930">
    <property type="entry name" value="Terpenoid_cyclase/PrenylTrfase"/>
</dbReference>
<keyword evidence="2" id="KW-0472">Membrane</keyword>
<sequence length="1889" mass="212881">MNEPVNCRTLIKTQMKNMFYWAGIISILICLPLRVSAQLYEQMWKQVEALEQKRLPESAIRELQKIYEHAKQEKNVPQMMKAHLTKASLSIDITPDSLDRELSGLKTWVAEEKDPVYKAILNNLLGYYTLDTGKRDEAAIDAAIAYFRLSLQDKDLLSRKSAMDYRPMTVSKELSGKYCGDNMYQLLARQAISRLSGYFIVNPVLAEKIQTEILSIYDGLIDFYQQQGMTDARLLLMLDKLNYQGNDISRGGVNEKLRLTDEQVITLLKQWADEFSASPLCGEVYCQLAERYDRMQDYTAKLHAAQTGLKKYPQSPSANDLKEQVAEVLTPRLMVEIPFAYPAKEVDLKVKYRNLTGLTVELYRMNLPVTSNILEREITASTVSQYGKLVGTRHYQLAATPDYMETDTLLRYKFPTEGIYILKSIPDGHRKYTAYGKAYVSSLQAISLGLPGGKQEINIIDRLTGHPVAGTEVAYYRVSQGEGYRLVKAYPADSKGTVTLTPPDERNWLGINVRKPGADYMEISYADFSGAGYNVPASRKWEKHVSLFTDRALYRPGQVVHVSGIAYEQSGDSIRVFSRVRNDLVLRDANRQEIGKISLDTDEFGAFYGDFMLPETLLPGEFELSVQGGENRYIRVDEYKRPTFDVVFQPYQATYNVGDTVLVSGEAKTFAGIPVGLCRLSYKITRSQNEFWRISDHETVLAVGEVQTDAAGNFRFPVFLRKPDDFKPDWPGRYYTYKITAEVISLTGEVESGTLSLPIGQQSVALQIKGLRPKVAREKRESIQVLAMNLNRQPVTLQATYVVYALDEKGNKGNEVCRRTVETRQSFVPDDILALAPGRYTMEVSALDEQGRTCTARQDFILFSLADRHLPVHSPEWFYQDGTEFNDGHPVSLYVGSSEKDVYLLYDVFCGDKRIESKRMVLNNEIRQFTYPYKPEYGDGITVNFAFMREGKLYTKQVHIARPRPEKSLQLKWITFRDKLQPGGKEEWQLQITYPDKKAADAQLLATLYDASLDKLYVNDWAFNLNFPRSTPGVRANLIFSGHSIWMYSNFPYAGSTLRGIRWWDVYSTLNAPFWRVPHPENGFRVKQDSRMMKSAAISLDAETPPNDSFEVEDGNSVVAVLESSDAVALDDGSPYVPLRQNFAETAFFYPALRTDTNGVVSLSFTLPESLTEWKFMGFAHTRGMDYGQITARAKAVKPFMVQPNMPRFIRVNDKPIISTGIINLSEENIQGTARMELVDPQTNRVLSTREHEFSAAAGATVSVSFDLETPDEATVWICRIIAEGGNFSDGEQHYLPVLSDKQWVTEAIPVQLNGAESKSVALDGLFNDGSKTATNKRLTVELTANPDWYAIQALPVIGNPLNEDALSWASAYYANSLSTTIINTHPRIRQVFESWKAQGGSSSGNLSDKEDLKDLLLKETPWLADALNETEQKRSIALLFDLNTMGNRNQVAASRLEALQLPDGSWSWYKGMSGNRYVTTRIVEMLARLRTMGASVAPLQGMYEKAVNYLHSQWLDEYRQMKESEKKGDKNRLPGEQSLHYLYICALDAQVAKRADKTAYSYMIGKLEAAPPADVIYDRALIATLLHKAGKTTKANELARSILEYSVATPGMGRYFDTPKARYSWNSYRIPTQVAAIEALSGILKEPLAVAEMKQWLLKQKQVQAWDNPVATADAVYAFLGGDDNRLAESSMLKAEISGTEVVTPDDALGYVRRSFSGDEAETQQIEIAHTGTGIGWGAVYAQYLEDMDQLQSAKGNGLKITRTYYRDGKELSSKTDLHVGDELTVRLTVKADRDMDFIQIKDTRAACMEPKEAFSGYRHSDAIGYYQVMRDTSAEFFIDKLRKGIVQIEYKVYIDRPGTYQTGIVTVQSAYAPEFGGHTKSLSVTVR</sequence>
<dbReference type="Gene3D" id="2.20.130.20">
    <property type="match status" value="1"/>
</dbReference>
<dbReference type="EMBL" id="QSUL01000029">
    <property type="protein sequence ID" value="RGN30232.1"/>
    <property type="molecule type" value="Genomic_DNA"/>
</dbReference>
<evidence type="ECO:0000259" key="3">
    <source>
        <dbReference type="SMART" id="SM01360"/>
    </source>
</evidence>
<feature type="transmembrane region" description="Helical" evidence="2">
    <location>
        <begin position="18"/>
        <end position="37"/>
    </location>
</feature>
<keyword evidence="2" id="KW-1133">Transmembrane helix</keyword>
<dbReference type="SMART" id="SM01360">
    <property type="entry name" value="A2M"/>
    <property type="match status" value="1"/>
</dbReference>
<comment type="caution">
    <text evidence="4">The sequence shown here is derived from an EMBL/GenBank/DDBJ whole genome shotgun (WGS) entry which is preliminary data.</text>
</comment>
<dbReference type="InterPro" id="IPR051802">
    <property type="entry name" value="YfhM-like"/>
</dbReference>
<dbReference type="Gene3D" id="1.50.10.20">
    <property type="match status" value="1"/>
</dbReference>
<dbReference type="InterPro" id="IPR001599">
    <property type="entry name" value="Macroglobln_a2"/>
</dbReference>
<dbReference type="Gene3D" id="2.60.40.1930">
    <property type="match status" value="1"/>
</dbReference>
<proteinExistence type="inferred from homology"/>
<evidence type="ECO:0000313" key="4">
    <source>
        <dbReference type="EMBL" id="RGN30232.1"/>
    </source>
</evidence>
<dbReference type="SUPFAM" id="SSF48239">
    <property type="entry name" value="Terpenoid cyclases/Protein prenyltransferases"/>
    <property type="match status" value="1"/>
</dbReference>
<dbReference type="PANTHER" id="PTHR40094:SF1">
    <property type="entry name" value="UBIQUITIN DOMAIN-CONTAINING PROTEIN"/>
    <property type="match status" value="1"/>
</dbReference>
<gene>
    <name evidence="4" type="ORF">DXB65_23340</name>
</gene>
<dbReference type="InterPro" id="IPR002890">
    <property type="entry name" value="MG2"/>
</dbReference>
<evidence type="ECO:0000313" key="5">
    <source>
        <dbReference type="Proteomes" id="UP000260983"/>
    </source>
</evidence>
<reference evidence="4 5" key="1">
    <citation type="submission" date="2018-08" db="EMBL/GenBank/DDBJ databases">
        <title>A genome reference for cultivated species of the human gut microbiota.</title>
        <authorList>
            <person name="Zou Y."/>
            <person name="Xue W."/>
            <person name="Luo G."/>
        </authorList>
    </citation>
    <scope>NUCLEOTIDE SEQUENCE [LARGE SCALE GENOMIC DNA]</scope>
    <source>
        <strain evidence="4 5">OM05-15BH</strain>
    </source>
</reference>
<keyword evidence="2" id="KW-0812">Transmembrane</keyword>
<dbReference type="Pfam" id="PF01835">
    <property type="entry name" value="MG2"/>
    <property type="match status" value="1"/>
</dbReference>
<evidence type="ECO:0000256" key="1">
    <source>
        <dbReference type="ARBA" id="ARBA00010556"/>
    </source>
</evidence>
<evidence type="ECO:0000256" key="2">
    <source>
        <dbReference type="SAM" id="Phobius"/>
    </source>
</evidence>
<name>A0A3E5AYA8_9BACE</name>
<protein>
    <recommendedName>
        <fullName evidence="3">Alpha-2-macroglobulin domain-containing protein</fullName>
    </recommendedName>
</protein>
<accession>A0A3E5AYA8</accession>
<dbReference type="GO" id="GO:0004866">
    <property type="term" value="F:endopeptidase inhibitor activity"/>
    <property type="evidence" value="ECO:0007669"/>
    <property type="project" value="InterPro"/>
</dbReference>
<dbReference type="InterPro" id="IPR041246">
    <property type="entry name" value="Bact_MG10"/>
</dbReference>
<organism evidence="4 5">
    <name type="scientific">Bacteroides oleiciplenus</name>
    <dbReference type="NCBI Taxonomy" id="626931"/>
    <lineage>
        <taxon>Bacteria</taxon>
        <taxon>Pseudomonadati</taxon>
        <taxon>Bacteroidota</taxon>
        <taxon>Bacteroidia</taxon>
        <taxon>Bacteroidales</taxon>
        <taxon>Bacteroidaceae</taxon>
        <taxon>Bacteroides</taxon>
    </lineage>
</organism>